<feature type="compositionally biased region" description="Polar residues" evidence="11">
    <location>
        <begin position="674"/>
        <end position="686"/>
    </location>
</feature>
<dbReference type="GO" id="GO:0005634">
    <property type="term" value="C:nucleus"/>
    <property type="evidence" value="ECO:0007669"/>
    <property type="project" value="UniProtKB-SubCell"/>
</dbReference>
<dbReference type="Ensembl" id="ENSCSET00000019042.1">
    <property type="protein sequence ID" value="ENSCSEP00000018808.1"/>
    <property type="gene ID" value="ENSCSEG00000012027.1"/>
</dbReference>
<keyword evidence="6 10" id="KW-0833">Ubl conjugation pathway</keyword>
<feature type="compositionally biased region" description="Polar residues" evidence="11">
    <location>
        <begin position="609"/>
        <end position="621"/>
    </location>
</feature>
<dbReference type="CDD" id="cd02674">
    <property type="entry name" value="Peptidase_C19R"/>
    <property type="match status" value="1"/>
</dbReference>
<dbReference type="PANTHER" id="PTHR21646">
    <property type="entry name" value="UBIQUITIN CARBOXYL-TERMINAL HYDROLASE"/>
    <property type="match status" value="1"/>
</dbReference>
<dbReference type="GO" id="GO:0005737">
    <property type="term" value="C:cytoplasm"/>
    <property type="evidence" value="ECO:0007669"/>
    <property type="project" value="UniProtKB-SubCell"/>
</dbReference>
<feature type="region of interest" description="Disordered" evidence="11">
    <location>
        <begin position="609"/>
        <end position="686"/>
    </location>
</feature>
<dbReference type="InterPro" id="IPR013792">
    <property type="entry name" value="RNA3'P_cycl/enolpyr_Trfase_a/b"/>
</dbReference>
<dbReference type="GeneTree" id="ENSGT00940000154932"/>
<evidence type="ECO:0000256" key="11">
    <source>
        <dbReference type="SAM" id="MobiDB-lite"/>
    </source>
</evidence>
<evidence type="ECO:0000256" key="3">
    <source>
        <dbReference type="ARBA" id="ARBA00004496"/>
    </source>
</evidence>
<dbReference type="AlphaFoldDB" id="A0A3P8VU93"/>
<keyword evidence="8 10" id="KW-0788">Thiol protease</keyword>
<keyword evidence="5 10" id="KW-0645">Protease</keyword>
<dbReference type="SUPFAM" id="SSF143791">
    <property type="entry name" value="DUSP-like"/>
    <property type="match status" value="1"/>
</dbReference>
<feature type="compositionally biased region" description="Basic and acidic residues" evidence="11">
    <location>
        <begin position="943"/>
        <end position="954"/>
    </location>
</feature>
<feature type="domain" description="DUSP" evidence="13">
    <location>
        <begin position="7"/>
        <end position="118"/>
    </location>
</feature>
<dbReference type="PROSITE" id="PS51283">
    <property type="entry name" value="DUSP"/>
    <property type="match status" value="1"/>
</dbReference>
<evidence type="ECO:0000256" key="7">
    <source>
        <dbReference type="ARBA" id="ARBA00022801"/>
    </source>
</evidence>
<dbReference type="InterPro" id="IPR038765">
    <property type="entry name" value="Papain-like_cys_pep_sf"/>
</dbReference>
<evidence type="ECO:0000313" key="14">
    <source>
        <dbReference type="Ensembl" id="ENSCSEP00000018808.1"/>
    </source>
</evidence>
<dbReference type="InterPro" id="IPR050185">
    <property type="entry name" value="Ub_carboxyl-term_hydrolase"/>
</dbReference>
<dbReference type="Gene3D" id="3.90.70.10">
    <property type="entry name" value="Cysteine proteinases"/>
    <property type="match status" value="2"/>
</dbReference>
<evidence type="ECO:0000313" key="15">
    <source>
        <dbReference type="Proteomes" id="UP000265120"/>
    </source>
</evidence>
<reference evidence="14 15" key="1">
    <citation type="journal article" date="2014" name="Nat. Genet.">
        <title>Whole-genome sequence of a flatfish provides insights into ZW sex chromosome evolution and adaptation to a benthic lifestyle.</title>
        <authorList>
            <person name="Chen S."/>
            <person name="Zhang G."/>
            <person name="Shao C."/>
            <person name="Huang Q."/>
            <person name="Liu G."/>
            <person name="Zhang P."/>
            <person name="Song W."/>
            <person name="An N."/>
            <person name="Chalopin D."/>
            <person name="Volff J.N."/>
            <person name="Hong Y."/>
            <person name="Li Q."/>
            <person name="Sha Z."/>
            <person name="Zhou H."/>
            <person name="Xie M."/>
            <person name="Yu Q."/>
            <person name="Liu Y."/>
            <person name="Xiang H."/>
            <person name="Wang N."/>
            <person name="Wu K."/>
            <person name="Yang C."/>
            <person name="Zhou Q."/>
            <person name="Liao X."/>
            <person name="Yang L."/>
            <person name="Hu Q."/>
            <person name="Zhang J."/>
            <person name="Meng L."/>
            <person name="Jin L."/>
            <person name="Tian Y."/>
            <person name="Lian J."/>
            <person name="Yang J."/>
            <person name="Miao G."/>
            <person name="Liu S."/>
            <person name="Liang Z."/>
            <person name="Yan F."/>
            <person name="Li Y."/>
            <person name="Sun B."/>
            <person name="Zhang H."/>
            <person name="Zhang J."/>
            <person name="Zhu Y."/>
            <person name="Du M."/>
            <person name="Zhao Y."/>
            <person name="Schartl M."/>
            <person name="Tang Q."/>
            <person name="Wang J."/>
        </authorList>
    </citation>
    <scope>NUCLEOTIDE SEQUENCE</scope>
</reference>
<keyword evidence="4" id="KW-0963">Cytoplasm</keyword>
<dbReference type="PANTHER" id="PTHR21646:SF28">
    <property type="entry name" value="UBIQUITIN CARBOXYL-TERMINAL HYDROLASE 15"/>
    <property type="match status" value="1"/>
</dbReference>
<proteinExistence type="inferred from homology"/>
<name>A0A3P8VU93_CYNSE</name>
<evidence type="ECO:0000256" key="2">
    <source>
        <dbReference type="ARBA" id="ARBA00004123"/>
    </source>
</evidence>
<evidence type="ECO:0000256" key="1">
    <source>
        <dbReference type="ARBA" id="ARBA00000707"/>
    </source>
</evidence>
<dbReference type="InterPro" id="IPR001394">
    <property type="entry name" value="Peptidase_C19_UCH"/>
</dbReference>
<keyword evidence="7 10" id="KW-0378">Hydrolase</keyword>
<dbReference type="PROSITE" id="PS00972">
    <property type="entry name" value="USP_1"/>
    <property type="match status" value="1"/>
</dbReference>
<dbReference type="Proteomes" id="UP000265120">
    <property type="component" value="Chromosome 8"/>
</dbReference>
<reference evidence="14" key="3">
    <citation type="submission" date="2025-09" db="UniProtKB">
        <authorList>
            <consortium name="Ensembl"/>
        </authorList>
    </citation>
    <scope>IDENTIFICATION</scope>
</reference>
<keyword evidence="15" id="KW-1185">Reference proteome</keyword>
<dbReference type="FunFam" id="3.90.70.10:FF:000013">
    <property type="entry name" value="ubiquitin carboxyl-terminal hydrolase 15 isoform X1"/>
    <property type="match status" value="1"/>
</dbReference>
<evidence type="ECO:0000259" key="13">
    <source>
        <dbReference type="PROSITE" id="PS51283"/>
    </source>
</evidence>
<dbReference type="GO" id="GO:0016579">
    <property type="term" value="P:protein deubiquitination"/>
    <property type="evidence" value="ECO:0007669"/>
    <property type="project" value="InterPro"/>
</dbReference>
<dbReference type="InterPro" id="IPR028889">
    <property type="entry name" value="USP"/>
</dbReference>
<dbReference type="EC" id="3.4.19.12" evidence="10"/>
<dbReference type="PROSITE" id="PS00973">
    <property type="entry name" value="USP_2"/>
    <property type="match status" value="1"/>
</dbReference>
<dbReference type="InterPro" id="IPR018200">
    <property type="entry name" value="USP_CS"/>
</dbReference>
<evidence type="ECO:0000259" key="12">
    <source>
        <dbReference type="PROSITE" id="PS50235"/>
    </source>
</evidence>
<evidence type="ECO:0000256" key="6">
    <source>
        <dbReference type="ARBA" id="ARBA00022786"/>
    </source>
</evidence>
<evidence type="ECO:0000256" key="9">
    <source>
        <dbReference type="ARBA" id="ARBA00023242"/>
    </source>
</evidence>
<evidence type="ECO:0000256" key="5">
    <source>
        <dbReference type="ARBA" id="ARBA00022670"/>
    </source>
</evidence>
<organism evidence="14 15">
    <name type="scientific">Cynoglossus semilaevis</name>
    <name type="common">Tongue sole</name>
    <dbReference type="NCBI Taxonomy" id="244447"/>
    <lineage>
        <taxon>Eukaryota</taxon>
        <taxon>Metazoa</taxon>
        <taxon>Chordata</taxon>
        <taxon>Craniata</taxon>
        <taxon>Vertebrata</taxon>
        <taxon>Euteleostomi</taxon>
        <taxon>Actinopterygii</taxon>
        <taxon>Neopterygii</taxon>
        <taxon>Teleostei</taxon>
        <taxon>Neoteleostei</taxon>
        <taxon>Acanthomorphata</taxon>
        <taxon>Carangaria</taxon>
        <taxon>Pleuronectiformes</taxon>
        <taxon>Pleuronectoidei</taxon>
        <taxon>Cynoglossidae</taxon>
        <taxon>Cynoglossinae</taxon>
        <taxon>Cynoglossus</taxon>
    </lineage>
</organism>
<dbReference type="InterPro" id="IPR006615">
    <property type="entry name" value="Pept_C19_DUSP"/>
</dbReference>
<dbReference type="GO" id="GO:0004843">
    <property type="term" value="F:cysteine-type deubiquitinase activity"/>
    <property type="evidence" value="ECO:0007669"/>
    <property type="project" value="UniProtKB-UniRule"/>
</dbReference>
<protein>
    <recommendedName>
        <fullName evidence="10">Ubiquitin carboxyl-terminal hydrolase</fullName>
        <ecNumber evidence="10">3.4.19.12</ecNumber>
    </recommendedName>
</protein>
<dbReference type="InterPro" id="IPR028135">
    <property type="entry name" value="Ub_USP-typ"/>
</dbReference>
<feature type="domain" description="USP" evidence="12">
    <location>
        <begin position="280"/>
        <end position="914"/>
    </location>
</feature>
<dbReference type="Pfam" id="PF00443">
    <property type="entry name" value="UCH"/>
    <property type="match status" value="1"/>
</dbReference>
<dbReference type="FunFam" id="3.30.2230.10:FF:000003">
    <property type="entry name" value="ubiquitin carboxyl-terminal hydrolase 15 isoform X1"/>
    <property type="match status" value="1"/>
</dbReference>
<reference evidence="14" key="2">
    <citation type="submission" date="2025-08" db="UniProtKB">
        <authorList>
            <consortium name="Ensembl"/>
        </authorList>
    </citation>
    <scope>IDENTIFICATION</scope>
</reference>
<dbReference type="InterPro" id="IPR035927">
    <property type="entry name" value="DUSP-like_sf"/>
</dbReference>
<dbReference type="Gene3D" id="3.30.2230.10">
    <property type="entry name" value="DUSP-like"/>
    <property type="match status" value="1"/>
</dbReference>
<dbReference type="SUPFAM" id="SSF55205">
    <property type="entry name" value="EPT/RTPC-like"/>
    <property type="match status" value="1"/>
</dbReference>
<keyword evidence="9" id="KW-0539">Nucleus</keyword>
<dbReference type="SUPFAM" id="SSF54001">
    <property type="entry name" value="Cysteine proteinases"/>
    <property type="match status" value="1"/>
</dbReference>
<comment type="subcellular location">
    <subcellularLocation>
        <location evidence="3">Cytoplasm</location>
    </subcellularLocation>
    <subcellularLocation>
        <location evidence="2">Nucleus</location>
    </subcellularLocation>
</comment>
<comment type="similarity">
    <text evidence="10">Belongs to the peptidase C19 family.</text>
</comment>
<dbReference type="OMA" id="PCHAQQS"/>
<dbReference type="Pfam" id="PF14836">
    <property type="entry name" value="Ubiquitin_3"/>
    <property type="match status" value="1"/>
</dbReference>
<evidence type="ECO:0000256" key="8">
    <source>
        <dbReference type="ARBA" id="ARBA00022807"/>
    </source>
</evidence>
<feature type="compositionally biased region" description="Acidic residues" evidence="11">
    <location>
        <begin position="632"/>
        <end position="649"/>
    </location>
</feature>
<dbReference type="PROSITE" id="PS50235">
    <property type="entry name" value="USP_3"/>
    <property type="match status" value="1"/>
</dbReference>
<dbReference type="FunFam" id="3.90.70.10:FF:000034">
    <property type="entry name" value="ubiquitin carboxyl-terminal hydrolase 15 isoform X1"/>
    <property type="match status" value="1"/>
</dbReference>
<evidence type="ECO:0000256" key="4">
    <source>
        <dbReference type="ARBA" id="ARBA00022490"/>
    </source>
</evidence>
<comment type="catalytic activity">
    <reaction evidence="1 10">
        <text>Thiol-dependent hydrolysis of ester, thioester, amide, peptide and isopeptide bonds formed by the C-terminal Gly of ubiquitin (a 76-residue protein attached to proteins as an intracellular targeting signal).</text>
        <dbReference type="EC" id="3.4.19.12"/>
    </reaction>
</comment>
<evidence type="ECO:0000256" key="10">
    <source>
        <dbReference type="RuleBase" id="RU366025"/>
    </source>
</evidence>
<feature type="region of interest" description="Disordered" evidence="11">
    <location>
        <begin position="921"/>
        <end position="961"/>
    </location>
</feature>
<sequence>MAEGGAADLDTQRGEVAALLKTQLRKGDTWYLVDSHWFKQWKKYVGFDSWDKYQMGDQNVYPGPVDNAGLLRDGDVLAIKEHLIDELDYILVPTEGWNKLVSWYGLTEGQEPIARKVVEQGMFVKHCKVEVYLTELKLCEDSNMDNVITRRFSKADTIDMIEKEMRKLFSIPDEKETRLWNRYMSNTFEPLNKPDSTIQDAGLYQGQVGAVANQKVVSSGATNLCALPKISPSSLTNNHNSSFNSRNVKNSSYSLPSYHPYSNSYDYSDQSRQSERLGLCGLSNLGNTCFMNSAVQCLSNIPPLTEYFLKDKYTDELNEDNPLGMKGEIAKAYAEVIKQLWSGKYSYVTPRPFKTQVGRFAPQFSGYQQQDSHELLAFLLDGLHEDLNRIRKKPYIQLKDAYGRPDKVVAEEAWENHIKRNDSIIVDIFHGLFKSTLVCPVCSKVSVTFDPFCYLTLPLPMKKERTLEVYLVRLDPLAKPTQYKLTVPKVGYISDLCISLSNLSGVPMIVTDIYNHRFHRIFATNENLSSIMERDDIYVFEVAVNRMEDTEHVVIPVHLREKYKQSGYNHTSTPLFGQPFLIAVPRTLSEDKLYNMLLLLNSGQMLQEPSKQHTVNGNATNGLLEEGSPSEMETDEQDDESSQDQELPSENDNSQSEDSMGGDIELENGMVGGPQNSSKGQQTAENNSRKRLFTFQFNNMGKTDFSLIKEDTRQIRFDEGHLRLSDRSYLSLDWEPEMKKKYFDETVVEDFDKHESMEYKPQKKAFFKLKDCIELFTTKEKLGAEDPWYCPNCKQHQQATKKLDLWSLPPVLVVHLKRFSYSRYMRDKLDSLVDFPLRDLDMSEFLINPNAGPCRYDLIAVSNHYGGMGGGHYTAYAKNKDDGKWYNFDDSSVSPANEDQIVSKAGYVLFYQRQDTVKGTGYFALDRDEEDEEEEEEEEGETQEDRDGNEEKSSFRAVAVS</sequence>
<accession>A0A3P8VU93</accession>
<feature type="compositionally biased region" description="Acidic residues" evidence="11">
    <location>
        <begin position="927"/>
        <end position="942"/>
    </location>
</feature>
<dbReference type="GO" id="GO:0006508">
    <property type="term" value="P:proteolysis"/>
    <property type="evidence" value="ECO:0007669"/>
    <property type="project" value="UniProtKB-KW"/>
</dbReference>
<dbReference type="Gene3D" id="3.10.20.90">
    <property type="entry name" value="Phosphatidylinositol 3-kinase Catalytic Subunit, Chain A, domain 1"/>
    <property type="match status" value="1"/>
</dbReference>
<dbReference type="SMART" id="SM00695">
    <property type="entry name" value="DUSP"/>
    <property type="match status" value="1"/>
</dbReference>
<dbReference type="Pfam" id="PF06337">
    <property type="entry name" value="DUSP"/>
    <property type="match status" value="1"/>
</dbReference>